<dbReference type="PANTHER" id="PTHR48041">
    <property type="entry name" value="ABC TRANSPORTER G FAMILY MEMBER 28"/>
    <property type="match status" value="1"/>
</dbReference>
<keyword evidence="5" id="KW-0472">Membrane</keyword>
<dbReference type="AlphaFoldDB" id="A0A2G2ZX76"/>
<organism evidence="7 8">
    <name type="scientific">Capsicum annuum</name>
    <name type="common">Capsicum pepper</name>
    <dbReference type="NCBI Taxonomy" id="4072"/>
    <lineage>
        <taxon>Eukaryota</taxon>
        <taxon>Viridiplantae</taxon>
        <taxon>Streptophyta</taxon>
        <taxon>Embryophyta</taxon>
        <taxon>Tracheophyta</taxon>
        <taxon>Spermatophyta</taxon>
        <taxon>Magnoliopsida</taxon>
        <taxon>eudicotyledons</taxon>
        <taxon>Gunneridae</taxon>
        <taxon>Pentapetalae</taxon>
        <taxon>asterids</taxon>
        <taxon>lamiids</taxon>
        <taxon>Solanales</taxon>
        <taxon>Solanaceae</taxon>
        <taxon>Solanoideae</taxon>
        <taxon>Capsiceae</taxon>
        <taxon>Capsicum</taxon>
    </lineage>
</organism>
<evidence type="ECO:0000256" key="2">
    <source>
        <dbReference type="ARBA" id="ARBA00022448"/>
    </source>
</evidence>
<evidence type="ECO:0000256" key="1">
    <source>
        <dbReference type="ARBA" id="ARBA00004141"/>
    </source>
</evidence>
<accession>A0A2G2ZX76</accession>
<keyword evidence="3" id="KW-0812">Transmembrane</keyword>
<name>A0A2G2ZX76_CAPAN</name>
<dbReference type="SUPFAM" id="SSF52540">
    <property type="entry name" value="P-loop containing nucleoside triphosphate hydrolases"/>
    <property type="match status" value="1"/>
</dbReference>
<dbReference type="GO" id="GO:0016887">
    <property type="term" value="F:ATP hydrolysis activity"/>
    <property type="evidence" value="ECO:0007669"/>
    <property type="project" value="InterPro"/>
</dbReference>
<dbReference type="Pfam" id="PF00005">
    <property type="entry name" value="ABC_tran"/>
    <property type="match status" value="1"/>
</dbReference>
<dbReference type="InterPro" id="IPR050352">
    <property type="entry name" value="ABCG_transporters"/>
</dbReference>
<dbReference type="InterPro" id="IPR003439">
    <property type="entry name" value="ABC_transporter-like_ATP-bd"/>
</dbReference>
<dbReference type="GO" id="GO:0055085">
    <property type="term" value="P:transmembrane transport"/>
    <property type="evidence" value="ECO:0000318"/>
    <property type="project" value="GO_Central"/>
</dbReference>
<proteinExistence type="predicted"/>
<dbReference type="Gene3D" id="3.40.50.300">
    <property type="entry name" value="P-loop containing nucleotide triphosphate hydrolases"/>
    <property type="match status" value="1"/>
</dbReference>
<evidence type="ECO:0000256" key="4">
    <source>
        <dbReference type="ARBA" id="ARBA00022989"/>
    </source>
</evidence>
<protein>
    <submittedName>
        <fullName evidence="7">ABC transporter G family member 26</fullName>
    </submittedName>
</protein>
<evidence type="ECO:0000313" key="8">
    <source>
        <dbReference type="Proteomes" id="UP000222542"/>
    </source>
</evidence>
<reference evidence="7 8" key="1">
    <citation type="journal article" date="2014" name="Nat. Genet.">
        <title>Genome sequence of the hot pepper provides insights into the evolution of pungency in Capsicum species.</title>
        <authorList>
            <person name="Kim S."/>
            <person name="Park M."/>
            <person name="Yeom S.I."/>
            <person name="Kim Y.M."/>
            <person name="Lee J.M."/>
            <person name="Lee H.A."/>
            <person name="Seo E."/>
            <person name="Choi J."/>
            <person name="Cheong K."/>
            <person name="Kim K.T."/>
            <person name="Jung K."/>
            <person name="Lee G.W."/>
            <person name="Oh S.K."/>
            <person name="Bae C."/>
            <person name="Kim S.B."/>
            <person name="Lee H.Y."/>
            <person name="Kim S.Y."/>
            <person name="Kim M.S."/>
            <person name="Kang B.C."/>
            <person name="Jo Y.D."/>
            <person name="Yang H.B."/>
            <person name="Jeong H.J."/>
            <person name="Kang W.H."/>
            <person name="Kwon J.K."/>
            <person name="Shin C."/>
            <person name="Lim J.Y."/>
            <person name="Park J.H."/>
            <person name="Huh J.H."/>
            <person name="Kim J.S."/>
            <person name="Kim B.D."/>
            <person name="Cohen O."/>
            <person name="Paran I."/>
            <person name="Suh M.C."/>
            <person name="Lee S.B."/>
            <person name="Kim Y.K."/>
            <person name="Shin Y."/>
            <person name="Noh S.J."/>
            <person name="Park J."/>
            <person name="Seo Y.S."/>
            <person name="Kwon S.Y."/>
            <person name="Kim H.A."/>
            <person name="Park J.M."/>
            <person name="Kim H.J."/>
            <person name="Choi S.B."/>
            <person name="Bosland P.W."/>
            <person name="Reeves G."/>
            <person name="Jo S.H."/>
            <person name="Lee B.W."/>
            <person name="Cho H.T."/>
            <person name="Choi H.S."/>
            <person name="Lee M.S."/>
            <person name="Yu Y."/>
            <person name="Do Choi Y."/>
            <person name="Park B.S."/>
            <person name="van Deynze A."/>
            <person name="Ashrafi H."/>
            <person name="Hill T."/>
            <person name="Kim W.T."/>
            <person name="Pai H.S."/>
            <person name="Ahn H.K."/>
            <person name="Yeam I."/>
            <person name="Giovannoni J.J."/>
            <person name="Rose J.K."/>
            <person name="Sorensen I."/>
            <person name="Lee S.J."/>
            <person name="Kim R.W."/>
            <person name="Choi I.Y."/>
            <person name="Choi B.S."/>
            <person name="Lim J.S."/>
            <person name="Lee Y.H."/>
            <person name="Choi D."/>
        </authorList>
    </citation>
    <scope>NUCLEOTIDE SEQUENCE [LARGE SCALE GENOMIC DNA]</scope>
    <source>
        <strain evidence="8">cv. CM334</strain>
    </source>
</reference>
<dbReference type="PROSITE" id="PS50893">
    <property type="entry name" value="ABC_TRANSPORTER_2"/>
    <property type="match status" value="1"/>
</dbReference>
<dbReference type="PANTHER" id="PTHR48041:SF135">
    <property type="entry name" value="ABC TRANSPORTER G FAMILY MEMBER 26"/>
    <property type="match status" value="1"/>
</dbReference>
<dbReference type="GO" id="GO:0016020">
    <property type="term" value="C:membrane"/>
    <property type="evidence" value="ECO:0000318"/>
    <property type="project" value="GO_Central"/>
</dbReference>
<comment type="subcellular location">
    <subcellularLocation>
        <location evidence="1">Membrane</location>
        <topology evidence="1">Multi-pass membrane protein</topology>
    </subcellularLocation>
</comment>
<dbReference type="InterPro" id="IPR027417">
    <property type="entry name" value="P-loop_NTPase"/>
</dbReference>
<comment type="caution">
    <text evidence="7">The sequence shown here is derived from an EMBL/GenBank/DDBJ whole genome shotgun (WGS) entry which is preliminary data.</text>
</comment>
<dbReference type="Gramene" id="PHT86566">
    <property type="protein sequence ID" value="PHT86566"/>
    <property type="gene ID" value="T459_08672"/>
</dbReference>
<gene>
    <name evidence="7" type="ORF">T459_08672</name>
</gene>
<dbReference type="Proteomes" id="UP000222542">
    <property type="component" value="Unassembled WGS sequence"/>
</dbReference>
<dbReference type="EMBL" id="AYRZ02000003">
    <property type="protein sequence ID" value="PHT86566.1"/>
    <property type="molecule type" value="Genomic_DNA"/>
</dbReference>
<dbReference type="GO" id="GO:0042626">
    <property type="term" value="F:ATPase-coupled transmembrane transporter activity"/>
    <property type="evidence" value="ECO:0000318"/>
    <property type="project" value="GO_Central"/>
</dbReference>
<keyword evidence="2" id="KW-0813">Transport</keyword>
<evidence type="ECO:0000313" key="7">
    <source>
        <dbReference type="EMBL" id="PHT86566.1"/>
    </source>
</evidence>
<keyword evidence="4" id="KW-1133">Transmembrane helix</keyword>
<keyword evidence="8" id="KW-1185">Reference proteome</keyword>
<feature type="domain" description="ABC transporter" evidence="6">
    <location>
        <begin position="127"/>
        <end position="413"/>
    </location>
</feature>
<sequence>MRHPIFHASGSVEGHWIRIPPPHKTPFDASNTYDMKEDKSLFALSGIVYFQERGRGYKLDTAARRGSVDCIRGHWIRIPPPHKTSFDASDTYDMKEDESLFALSGIVSFQERGRGYELDTAARRGSADCIRVHDTMEHLRQDEIEDLSLSPPAVGSMQIAGSNGFGHNIEFMSQAYLRNRSSEIDIEVEDDTSIADKDQPLPIFLKFADVEYKVKISQASSNNPVKAVVSKVASQFEHDSYKQILKVGFVTQDDVLFPQLTVEEAFVFAAFLRLPSKMSRRQKYERAEVIIKELGLEICRHTRIGGGLIKGISGGERKRTSIGYEILVDPSLLLLDEPTSGLDSSSARKERGNPLLRWRESRDAYALFRVEGRTVAKKEAAHSALPRKGAVRKGRLSYGNETSKGVWTASFLLMLNGALGDDTSSCGAQMTISVTVEFQRQSSFPTSQVAFRSFYSKLLCAYLELFTVKGVARSACLLVVVDFNRT</sequence>
<evidence type="ECO:0000256" key="3">
    <source>
        <dbReference type="ARBA" id="ARBA00022692"/>
    </source>
</evidence>
<evidence type="ECO:0000256" key="5">
    <source>
        <dbReference type="ARBA" id="ARBA00023136"/>
    </source>
</evidence>
<reference evidence="7 8" key="2">
    <citation type="journal article" date="2017" name="Genome Biol.">
        <title>New reference genome sequences of hot pepper reveal the massive evolution of plant disease-resistance genes by retroduplication.</title>
        <authorList>
            <person name="Kim S."/>
            <person name="Park J."/>
            <person name="Yeom S.I."/>
            <person name="Kim Y.M."/>
            <person name="Seo E."/>
            <person name="Kim K.T."/>
            <person name="Kim M.S."/>
            <person name="Lee J.M."/>
            <person name="Cheong K."/>
            <person name="Shin H.S."/>
            <person name="Kim S.B."/>
            <person name="Han K."/>
            <person name="Lee J."/>
            <person name="Park M."/>
            <person name="Lee H.A."/>
            <person name="Lee H.Y."/>
            <person name="Lee Y."/>
            <person name="Oh S."/>
            <person name="Lee J.H."/>
            <person name="Choi E."/>
            <person name="Choi E."/>
            <person name="Lee S.E."/>
            <person name="Jeon J."/>
            <person name="Kim H."/>
            <person name="Choi G."/>
            <person name="Song H."/>
            <person name="Lee J."/>
            <person name="Lee S.C."/>
            <person name="Kwon J.K."/>
            <person name="Lee H.Y."/>
            <person name="Koo N."/>
            <person name="Hong Y."/>
            <person name="Kim R.W."/>
            <person name="Kang W.H."/>
            <person name="Huh J.H."/>
            <person name="Kang B.C."/>
            <person name="Yang T.J."/>
            <person name="Lee Y.H."/>
            <person name="Bennetzen J.L."/>
            <person name="Choi D."/>
        </authorList>
    </citation>
    <scope>NUCLEOTIDE SEQUENCE [LARGE SCALE GENOMIC DNA]</scope>
    <source>
        <strain evidence="8">cv. CM334</strain>
    </source>
</reference>
<dbReference type="GO" id="GO:0005524">
    <property type="term" value="F:ATP binding"/>
    <property type="evidence" value="ECO:0007669"/>
    <property type="project" value="InterPro"/>
</dbReference>
<evidence type="ECO:0000259" key="6">
    <source>
        <dbReference type="PROSITE" id="PS50893"/>
    </source>
</evidence>